<feature type="transmembrane region" description="Helical" evidence="9">
    <location>
        <begin position="157"/>
        <end position="178"/>
    </location>
</feature>
<keyword evidence="4 9" id="KW-0812">Transmembrane</keyword>
<feature type="transmembrane region" description="Helical" evidence="9">
    <location>
        <begin position="400"/>
        <end position="425"/>
    </location>
</feature>
<dbReference type="GO" id="GO:0097272">
    <property type="term" value="P:ammonium homeostasis"/>
    <property type="evidence" value="ECO:0007669"/>
    <property type="project" value="TreeGrafter"/>
</dbReference>
<keyword evidence="12" id="KW-1185">Reference proteome</keyword>
<dbReference type="PANTHER" id="PTHR11730:SF89">
    <property type="entry name" value="AMMONIUM TRANSPORTER SLL0108-RELATED"/>
    <property type="match status" value="1"/>
</dbReference>
<evidence type="ECO:0000313" key="12">
    <source>
        <dbReference type="Proteomes" id="UP000001299"/>
    </source>
</evidence>
<evidence type="ECO:0000256" key="7">
    <source>
        <dbReference type="ARBA" id="ARBA00023177"/>
    </source>
</evidence>
<dbReference type="PRINTS" id="PR00340">
    <property type="entry name" value="PIIGLNB"/>
</dbReference>
<dbReference type="AlphaFoldDB" id="E0RUI1"/>
<dbReference type="PROSITE" id="PS51343">
    <property type="entry name" value="PII_GLNB_DOM"/>
    <property type="match status" value="1"/>
</dbReference>
<feature type="transmembrane region" description="Helical" evidence="9">
    <location>
        <begin position="352"/>
        <end position="371"/>
    </location>
</feature>
<dbReference type="SMART" id="SM00938">
    <property type="entry name" value="P-II"/>
    <property type="match status" value="1"/>
</dbReference>
<dbReference type="PROSITE" id="PS01219">
    <property type="entry name" value="AMMONIUM_TRANSP"/>
    <property type="match status" value="1"/>
</dbReference>
<dbReference type="FunFam" id="1.10.3430.10:FF:000008">
    <property type="entry name" value="Ammonium transporter"/>
    <property type="match status" value="1"/>
</dbReference>
<dbReference type="InterPro" id="IPR029020">
    <property type="entry name" value="Ammonium/urea_transptr"/>
</dbReference>
<organism evidence="11 12">
    <name type="scientific">Butyrivibrio proteoclasticus (strain ATCC 51982 / DSM 14932 / B316)</name>
    <name type="common">Clostridium proteoclasticum</name>
    <dbReference type="NCBI Taxonomy" id="515622"/>
    <lineage>
        <taxon>Bacteria</taxon>
        <taxon>Bacillati</taxon>
        <taxon>Bacillota</taxon>
        <taxon>Clostridia</taxon>
        <taxon>Lachnospirales</taxon>
        <taxon>Lachnospiraceae</taxon>
        <taxon>Butyrivibrio</taxon>
    </lineage>
</organism>
<evidence type="ECO:0000256" key="5">
    <source>
        <dbReference type="ARBA" id="ARBA00022989"/>
    </source>
</evidence>
<evidence type="ECO:0000256" key="4">
    <source>
        <dbReference type="ARBA" id="ARBA00022692"/>
    </source>
</evidence>
<dbReference type="eggNOG" id="COG0347">
    <property type="taxonomic scope" value="Bacteria"/>
</dbReference>
<feature type="transmembrane region" description="Helical" evidence="9">
    <location>
        <begin position="44"/>
        <end position="63"/>
    </location>
</feature>
<dbReference type="GO" id="GO:0030234">
    <property type="term" value="F:enzyme regulator activity"/>
    <property type="evidence" value="ECO:0007669"/>
    <property type="project" value="InterPro"/>
</dbReference>
<dbReference type="PROSITE" id="PS00638">
    <property type="entry name" value="PII_GLNB_CTER"/>
    <property type="match status" value="1"/>
</dbReference>
<evidence type="ECO:0000256" key="8">
    <source>
        <dbReference type="RuleBase" id="RU003936"/>
    </source>
</evidence>
<dbReference type="KEGG" id="bpb:bpr_I0120"/>
<comment type="subcellular location">
    <subcellularLocation>
        <location evidence="1">Membrane</location>
        <topology evidence="1">Multi-pass membrane protein</topology>
    </subcellularLocation>
</comment>
<proteinExistence type="inferred from homology"/>
<feature type="transmembrane region" description="Helical" evidence="9">
    <location>
        <begin position="232"/>
        <end position="254"/>
    </location>
</feature>
<dbReference type="InterPro" id="IPR017918">
    <property type="entry name" value="N-reg_PII_CS"/>
</dbReference>
<evidence type="ECO:0000256" key="2">
    <source>
        <dbReference type="ARBA" id="ARBA00005887"/>
    </source>
</evidence>
<dbReference type="InterPro" id="IPR001905">
    <property type="entry name" value="Ammonium_transpt"/>
</dbReference>
<accession>E0RUI1</accession>
<keyword evidence="6 9" id="KW-0472">Membrane</keyword>
<dbReference type="HOGENOM" id="CLU_000445_33_1_9"/>
<feature type="transmembrane region" description="Helical" evidence="9">
    <location>
        <begin position="266"/>
        <end position="289"/>
    </location>
</feature>
<sequence length="620" mass="66345">MRWGISYRIVAPCALLFFYNNMLNKAERRTCMSDEILSAIDSSVFGVWFLIGAALVFWMQAGFAMCEAGFTRAKNTGNIIMKNLMDFCIGTVVFILIGFGLLLGEDMAGIIGRPGFDIFTNYANFDWSNFVFNLVFCATTATIVSGSMAERTKFISYCVYSAVISAIIYPIEAHWIWGGGFLSQMGFHDFAGSTAIHMVGGISALIGAAFLGPRIGKFERDKAGKVTKVNAFPGHNLVAAALGVFILWLGWYGFNGAAATSIEQLGSIFVTTTIAPALATVTCMIFTWIKYGKPDVSMCLNASLAGLVAITAPCDVTDAFGAIVIGIVAGLLVCFGVWLLDYKLHVDDPVGAVAVHCLNGIWGTFAVGLFATNTAPGYSIADASGKEMTGLFYGGGFKLLGIQFVGFIAVAAWTAVMITITFLAIRAILGLRVTEEEEILGLDSTEHGLASAYSGFAIMDVSNTLQMSVNENTDLGVSEYSEASTFQKDASVPVVSAPVHTESGIHKVVIIAKLSRYDKLRRAMNDLGVTGMTVTQVMGCGVQKGSGEMYRGVEMDATLLPKIKLEVVVSKIPVEDVIEAAKKALYTGHIGDGKIFVYSLDNVVKIRTGEEGALALADVE</sequence>
<feature type="transmembrane region" description="Helical" evidence="9">
    <location>
        <begin position="319"/>
        <end position="340"/>
    </location>
</feature>
<name>E0RUI1_BUTPB</name>
<dbReference type="InterPro" id="IPR018047">
    <property type="entry name" value="Ammonium_transpt_CS"/>
</dbReference>
<dbReference type="GO" id="GO:0016020">
    <property type="term" value="C:membrane"/>
    <property type="evidence" value="ECO:0007669"/>
    <property type="project" value="UniProtKB-SubCell"/>
</dbReference>
<evidence type="ECO:0000259" key="10">
    <source>
        <dbReference type="Pfam" id="PF00909"/>
    </source>
</evidence>
<feature type="transmembrane region" description="Helical" evidence="9">
    <location>
        <begin position="127"/>
        <end position="145"/>
    </location>
</feature>
<dbReference type="STRING" id="515622.bpr_I0120"/>
<dbReference type="GO" id="GO:0006808">
    <property type="term" value="P:regulation of nitrogen utilization"/>
    <property type="evidence" value="ECO:0007669"/>
    <property type="project" value="InterPro"/>
</dbReference>
<reference evidence="11 12" key="1">
    <citation type="journal article" date="2010" name="PLoS ONE">
        <title>The glycobiome of the rumen bacterium Butyrivibrio proteoclasticus B316(T) highlights adaptation to a polysaccharide-rich environment.</title>
        <authorList>
            <person name="Kelly W.J."/>
            <person name="Leahy S.C."/>
            <person name="Altermann E."/>
            <person name="Yeoman C.J."/>
            <person name="Dunne J.C."/>
            <person name="Kong Z."/>
            <person name="Pacheco D.M."/>
            <person name="Li D."/>
            <person name="Noel S.J."/>
            <person name="Moon C.D."/>
            <person name="Cookson A.L."/>
            <person name="Attwood G.T."/>
        </authorList>
    </citation>
    <scope>NUCLEOTIDE SEQUENCE [LARGE SCALE GENOMIC DNA]</scope>
    <source>
        <strain evidence="12">ATCC 51982 / DSM 14932 / B316</strain>
    </source>
</reference>
<feature type="transmembrane region" description="Helical" evidence="9">
    <location>
        <begin position="190"/>
        <end position="211"/>
    </location>
</feature>
<comment type="similarity">
    <text evidence="8">Belongs to the P(II) protein family.</text>
</comment>
<dbReference type="Pfam" id="PF00543">
    <property type="entry name" value="P-II"/>
    <property type="match status" value="1"/>
</dbReference>
<dbReference type="EMBL" id="CP001810">
    <property type="protein sequence ID" value="ADL32871.1"/>
    <property type="molecule type" value="Genomic_DNA"/>
</dbReference>
<dbReference type="SUPFAM" id="SSF54913">
    <property type="entry name" value="GlnB-like"/>
    <property type="match status" value="1"/>
</dbReference>
<dbReference type="NCBIfam" id="TIGR00836">
    <property type="entry name" value="amt"/>
    <property type="match status" value="1"/>
</dbReference>
<gene>
    <name evidence="11" type="primary">amt</name>
    <name evidence="11" type="ordered locus">bpr_I0120</name>
</gene>
<dbReference type="eggNOG" id="COG0004">
    <property type="taxonomic scope" value="Bacteria"/>
</dbReference>
<evidence type="ECO:0000256" key="9">
    <source>
        <dbReference type="SAM" id="Phobius"/>
    </source>
</evidence>
<dbReference type="InterPro" id="IPR002187">
    <property type="entry name" value="N-reg_PII"/>
</dbReference>
<feature type="transmembrane region" description="Helical" evidence="9">
    <location>
        <begin position="84"/>
        <end position="104"/>
    </location>
</feature>
<dbReference type="GO" id="GO:0008519">
    <property type="term" value="F:ammonium channel activity"/>
    <property type="evidence" value="ECO:0007669"/>
    <property type="project" value="InterPro"/>
</dbReference>
<dbReference type="Proteomes" id="UP000001299">
    <property type="component" value="Chromosome 1"/>
</dbReference>
<dbReference type="Pfam" id="PF00909">
    <property type="entry name" value="Ammonium_transp"/>
    <property type="match status" value="1"/>
</dbReference>
<dbReference type="Gene3D" id="1.10.3430.10">
    <property type="entry name" value="Ammonium transporter AmtB like domains"/>
    <property type="match status" value="1"/>
</dbReference>
<feature type="transmembrane region" description="Helical" evidence="9">
    <location>
        <begin position="296"/>
        <end position="313"/>
    </location>
</feature>
<dbReference type="Gene3D" id="3.30.70.120">
    <property type="match status" value="1"/>
</dbReference>
<comment type="similarity">
    <text evidence="2">Belongs to the ammonia transporter channel (TC 1.A.11.2) family.</text>
</comment>
<dbReference type="InterPro" id="IPR011322">
    <property type="entry name" value="N-reg_PII-like_a/b"/>
</dbReference>
<dbReference type="InterPro" id="IPR024041">
    <property type="entry name" value="NH4_transpt_AmtB-like_dom"/>
</dbReference>
<evidence type="ECO:0000256" key="6">
    <source>
        <dbReference type="ARBA" id="ARBA00023136"/>
    </source>
</evidence>
<evidence type="ECO:0000313" key="11">
    <source>
        <dbReference type="EMBL" id="ADL32871.1"/>
    </source>
</evidence>
<dbReference type="InterPro" id="IPR015867">
    <property type="entry name" value="N-reg_PII/ATP_PRibTrfase_C"/>
</dbReference>
<keyword evidence="5 9" id="KW-1133">Transmembrane helix</keyword>
<dbReference type="PANTHER" id="PTHR11730">
    <property type="entry name" value="AMMONIUM TRANSPORTER"/>
    <property type="match status" value="1"/>
</dbReference>
<protein>
    <submittedName>
        <fullName evidence="11">Ammonium transporter Amt</fullName>
    </submittedName>
</protein>
<keyword evidence="3" id="KW-0813">Transport</keyword>
<evidence type="ECO:0000256" key="1">
    <source>
        <dbReference type="ARBA" id="ARBA00004141"/>
    </source>
</evidence>
<keyword evidence="7" id="KW-0924">Ammonia transport</keyword>
<feature type="domain" description="Ammonium transporter AmtB-like" evidence="10">
    <location>
        <begin position="47"/>
        <end position="449"/>
    </location>
</feature>
<evidence type="ECO:0000256" key="3">
    <source>
        <dbReference type="ARBA" id="ARBA00022448"/>
    </source>
</evidence>
<dbReference type="SUPFAM" id="SSF111352">
    <property type="entry name" value="Ammonium transporter"/>
    <property type="match status" value="1"/>
</dbReference>